<evidence type="ECO:0000313" key="8">
    <source>
        <dbReference type="EMBL" id="HAE1444778.1"/>
    </source>
</evidence>
<dbReference type="NCBIfam" id="NF011880">
    <property type="entry name" value="PRK15353.1"/>
    <property type="match status" value="1"/>
</dbReference>
<evidence type="ECO:0000313" key="3">
    <source>
        <dbReference type="EMBL" id="EBW5240413.1"/>
    </source>
</evidence>
<dbReference type="AlphaFoldDB" id="A0A0C5PE76"/>
<reference evidence="8" key="2">
    <citation type="journal article" date="2018" name="Genome Biol.">
        <title>SKESA: strategic k-mer extension for scrupulous assemblies.</title>
        <authorList>
            <person name="Souvorov A."/>
            <person name="Agarwala R."/>
            <person name="Lipman D.J."/>
        </authorList>
    </citation>
    <scope>NUCLEOTIDE SEQUENCE</scope>
    <source>
        <strain evidence="8">Salmonella enterica</strain>
    </source>
</reference>
<dbReference type="EMBL" id="DAAQYW010000026">
    <property type="protein sequence ID" value="HAE1444778.1"/>
    <property type="molecule type" value="Genomic_DNA"/>
</dbReference>
<reference evidence="1" key="1">
    <citation type="journal article" date="2015" name="Front. Microbiol.">
        <title>Comparative phenotypic and genotypic virulence of Salmonella strains isolated from Australian layer farms.</title>
        <authorList>
            <person name="McWhorter A.R."/>
            <person name="Chousalkar K.K."/>
        </authorList>
    </citation>
    <scope>NUCLEOTIDE SEQUENCE</scope>
    <source>
        <strain evidence="1">KC14BRD</strain>
    </source>
</reference>
<dbReference type="InterPro" id="IPR017033">
    <property type="entry name" value="T3SS_SsaM"/>
</dbReference>
<dbReference type="EMBL" id="AAKROW010000001">
    <property type="protein sequence ID" value="ECU9570594.1"/>
    <property type="molecule type" value="Genomic_DNA"/>
</dbReference>
<name>A0A0C5PE76_SALET</name>
<evidence type="ECO:0000313" key="4">
    <source>
        <dbReference type="EMBL" id="EBZ1959440.1"/>
    </source>
</evidence>
<dbReference type="EMBL" id="AAMIUR010000002">
    <property type="protein sequence ID" value="EDH8028169.1"/>
    <property type="molecule type" value="Genomic_DNA"/>
</dbReference>
<reference evidence="8" key="6">
    <citation type="submission" date="2019-10" db="EMBL/GenBank/DDBJ databases">
        <authorList>
            <consortium name="NCBI Pathogen Detection Project"/>
        </authorList>
    </citation>
    <scope>NUCLEOTIDE SEQUENCE</scope>
    <source>
        <strain evidence="8">Salmonella enterica</strain>
    </source>
</reference>
<reference evidence="5" key="5">
    <citation type="submission" date="2019-01" db="EMBL/GenBank/DDBJ databases">
        <authorList>
            <consortium name="GenomeTrakr network: Whole genome sequencing for foodborne pathogen traceback"/>
        </authorList>
    </citation>
    <scope>NUCLEOTIDE SEQUENCE</scope>
    <source>
        <strain evidence="5">FSIS21923151</strain>
    </source>
</reference>
<dbReference type="EMBL" id="AAHEIV010000012">
    <property type="protein sequence ID" value="EBV1852360.1"/>
    <property type="molecule type" value="Genomic_DNA"/>
</dbReference>
<organism evidence="1">
    <name type="scientific">Salmonella enterica subsp. enterica serovar Bredeney</name>
    <dbReference type="NCBI Taxonomy" id="134047"/>
    <lineage>
        <taxon>Bacteria</taxon>
        <taxon>Pseudomonadati</taxon>
        <taxon>Pseudomonadota</taxon>
        <taxon>Gammaproteobacteria</taxon>
        <taxon>Enterobacterales</taxon>
        <taxon>Enterobacteriaceae</taxon>
        <taxon>Salmonella</taxon>
    </lineage>
</organism>
<dbReference type="EMBL" id="AAHVHP010000023">
    <property type="protein sequence ID" value="ECA7330315.1"/>
    <property type="molecule type" value="Genomic_DNA"/>
</dbReference>
<evidence type="ECO:0000313" key="6">
    <source>
        <dbReference type="EMBL" id="ECU9570594.1"/>
    </source>
</evidence>
<gene>
    <name evidence="1" type="primary">ssaM</name>
    <name evidence="7" type="ORF">CB674_03820</name>
    <name evidence="6" type="ORF">CS511_03195</name>
    <name evidence="4" type="ORF">D8R59_04555</name>
    <name evidence="2" type="ORF">DNY97_12340</name>
    <name evidence="3" type="ORF">DPS86_05415</name>
    <name evidence="5" type="ORF">EPA75_15065</name>
    <name evidence="8" type="ORF">G2994_16535</name>
</gene>
<dbReference type="EMBL" id="KP258187">
    <property type="protein sequence ID" value="AJQ18194.1"/>
    <property type="molecule type" value="Genomic_DNA"/>
</dbReference>
<evidence type="ECO:0000313" key="7">
    <source>
        <dbReference type="EMBL" id="EDH8028169.1"/>
    </source>
</evidence>
<evidence type="ECO:0000313" key="2">
    <source>
        <dbReference type="EMBL" id="EBV1852360.1"/>
    </source>
</evidence>
<reference evidence="2" key="3">
    <citation type="submission" date="2018-06" db="EMBL/GenBank/DDBJ databases">
        <authorList>
            <person name="Ashton P.M."/>
            <person name="Dallman T."/>
            <person name="Nair S."/>
            <person name="De Pinna E."/>
            <person name="Peters T."/>
            <person name="Grant K."/>
        </authorList>
    </citation>
    <scope>NUCLEOTIDE SEQUENCE [LARGE SCALE GENOMIC DNA]</scope>
    <source>
        <strain evidence="7">360339</strain>
        <strain evidence="2">527520</strain>
        <strain evidence="3">529841</strain>
        <strain evidence="4">548566</strain>
    </source>
</reference>
<dbReference type="SMR" id="A0A0C5PE76"/>
<dbReference type="EMBL" id="AAHIPB010000002">
    <property type="protein sequence ID" value="EBW5240413.1"/>
    <property type="molecule type" value="Genomic_DNA"/>
</dbReference>
<dbReference type="Proteomes" id="UP000839893">
    <property type="component" value="Unassembled WGS sequence"/>
</dbReference>
<dbReference type="EMBL" id="AAHQIS010000001">
    <property type="protein sequence ID" value="EBZ1959440.1"/>
    <property type="molecule type" value="Genomic_DNA"/>
</dbReference>
<sequence length="122" mass="14351">MDWDLITERNIQLFIQLAGLAERPLATNMFWRQGQYETYLNYHNGRIHLCQILKQTFLDEDLLFKALTHWKPAAFQGIPQRLFLLRDGLAMSCSPPLSSSAELWLRLHHRQIKFLESQCVHG</sequence>
<dbReference type="PATRIC" id="fig|134047.3.peg.1516"/>
<dbReference type="RefSeq" id="WP_000383700.1">
    <property type="nucleotide sequence ID" value="NZ_CALPAV010000001.1"/>
</dbReference>
<reference evidence="6" key="4">
    <citation type="submission" date="2018-07" db="EMBL/GenBank/DDBJ databases">
        <authorList>
            <consortium name="NARMS: The National Antimicrobial Resistance Monitoring System"/>
        </authorList>
    </citation>
    <scope>NUCLEOTIDE SEQUENCE</scope>
    <source>
        <strain evidence="6">FSIS11704402</strain>
    </source>
</reference>
<accession>A0A0C5PE76</accession>
<evidence type="ECO:0000313" key="5">
    <source>
        <dbReference type="EMBL" id="ECA7330315.1"/>
    </source>
</evidence>
<proteinExistence type="predicted"/>
<evidence type="ECO:0000313" key="1">
    <source>
        <dbReference type="EMBL" id="AJQ18194.1"/>
    </source>
</evidence>
<protein>
    <submittedName>
        <fullName evidence="1 2">Type III secretion system apparatus protein</fullName>
    </submittedName>
</protein>
<dbReference type="PIRSF" id="PIRSF034789">
    <property type="entry name" value="T3SS_SsaM"/>
    <property type="match status" value="1"/>
</dbReference>